<evidence type="ECO:0000259" key="2">
    <source>
        <dbReference type="Pfam" id="PF13649"/>
    </source>
</evidence>
<dbReference type="InterPro" id="IPR029063">
    <property type="entry name" value="SAM-dependent_MTases_sf"/>
</dbReference>
<organism evidence="3 4">
    <name type="scientific">Vibrio viridaestus</name>
    <dbReference type="NCBI Taxonomy" id="2487322"/>
    <lineage>
        <taxon>Bacteria</taxon>
        <taxon>Pseudomonadati</taxon>
        <taxon>Pseudomonadota</taxon>
        <taxon>Gammaproteobacteria</taxon>
        <taxon>Vibrionales</taxon>
        <taxon>Vibrionaceae</taxon>
        <taxon>Vibrio</taxon>
    </lineage>
</organism>
<dbReference type="GO" id="GO:0032259">
    <property type="term" value="P:methylation"/>
    <property type="evidence" value="ECO:0007669"/>
    <property type="project" value="UniProtKB-KW"/>
</dbReference>
<keyword evidence="4" id="KW-1185">Reference proteome</keyword>
<feature type="domain" description="Methyltransferase" evidence="2">
    <location>
        <begin position="34"/>
        <end position="126"/>
    </location>
</feature>
<evidence type="ECO:0000313" key="3">
    <source>
        <dbReference type="EMBL" id="RQW63201.1"/>
    </source>
</evidence>
<dbReference type="InterPro" id="IPR041698">
    <property type="entry name" value="Methyltransf_25"/>
</dbReference>
<gene>
    <name evidence="3" type="ORF">EES38_08085</name>
</gene>
<keyword evidence="3" id="KW-0489">Methyltransferase</keyword>
<dbReference type="PANTHER" id="PTHR43861">
    <property type="entry name" value="TRANS-ACONITATE 2-METHYLTRANSFERASE-RELATED"/>
    <property type="match status" value="1"/>
</dbReference>
<dbReference type="RefSeq" id="WP_124936672.1">
    <property type="nucleotide sequence ID" value="NZ_RJVQ01000003.1"/>
</dbReference>
<dbReference type="EMBL" id="RJVQ01000003">
    <property type="protein sequence ID" value="RQW63201.1"/>
    <property type="molecule type" value="Genomic_DNA"/>
</dbReference>
<dbReference type="CDD" id="cd02440">
    <property type="entry name" value="AdoMet_MTases"/>
    <property type="match status" value="1"/>
</dbReference>
<evidence type="ECO:0000313" key="4">
    <source>
        <dbReference type="Proteomes" id="UP000281112"/>
    </source>
</evidence>
<dbReference type="Proteomes" id="UP000281112">
    <property type="component" value="Unassembled WGS sequence"/>
</dbReference>
<proteinExistence type="predicted"/>
<dbReference type="Gene3D" id="3.40.50.150">
    <property type="entry name" value="Vaccinia Virus protein VP39"/>
    <property type="match status" value="1"/>
</dbReference>
<comment type="caution">
    <text evidence="3">The sequence shown here is derived from an EMBL/GenBank/DDBJ whole genome shotgun (WGS) entry which is preliminary data.</text>
</comment>
<sequence length="195" mass="21591">MWDDIYNNEDYVYGKSANDFLANNVHILPANGKILCLADGEGRNSVFLAQKGFDVTAVDLSEVALIKAQALANDHGVDIKFIKADLEQFDLGSHEWDGIVSIFCHLPGGIRQALHKRIELALKPNGVYLAESYTPKQLEFKTGGPGNPDLMVTQEILLNELPKLSFTLLHETERVIHEGFKHNGQSHVVQAIATK</sequence>
<keyword evidence="1 3" id="KW-0808">Transferase</keyword>
<dbReference type="AlphaFoldDB" id="A0A3N9TG12"/>
<dbReference type="PANTHER" id="PTHR43861:SF3">
    <property type="entry name" value="PUTATIVE (AFU_ORTHOLOGUE AFUA_2G14390)-RELATED"/>
    <property type="match status" value="1"/>
</dbReference>
<dbReference type="OrthoDB" id="9786503at2"/>
<protein>
    <submittedName>
        <fullName evidence="3">Class I SAM-dependent methyltransferase</fullName>
    </submittedName>
</protein>
<dbReference type="Pfam" id="PF13649">
    <property type="entry name" value="Methyltransf_25"/>
    <property type="match status" value="1"/>
</dbReference>
<accession>A0A3N9TG12</accession>
<name>A0A3N9TG12_9VIBR</name>
<reference evidence="3 4" key="1">
    <citation type="submission" date="2018-11" db="EMBL/GenBank/DDBJ databases">
        <title>Vibrio LJC006 sp. nov., isolated from seawater during the bloom of the enteromorpha.</title>
        <authorList>
            <person name="Liang J."/>
        </authorList>
    </citation>
    <scope>NUCLEOTIDE SEQUENCE [LARGE SCALE GENOMIC DNA]</scope>
    <source>
        <strain evidence="3 4">LJC006</strain>
    </source>
</reference>
<dbReference type="SUPFAM" id="SSF53335">
    <property type="entry name" value="S-adenosyl-L-methionine-dependent methyltransferases"/>
    <property type="match status" value="1"/>
</dbReference>
<dbReference type="GO" id="GO:0008168">
    <property type="term" value="F:methyltransferase activity"/>
    <property type="evidence" value="ECO:0007669"/>
    <property type="project" value="UniProtKB-KW"/>
</dbReference>
<evidence type="ECO:0000256" key="1">
    <source>
        <dbReference type="ARBA" id="ARBA00022679"/>
    </source>
</evidence>